<feature type="transmembrane region" description="Helical" evidence="11">
    <location>
        <begin position="203"/>
        <end position="230"/>
    </location>
</feature>
<feature type="transmembrane region" description="Helical" evidence="11">
    <location>
        <begin position="395"/>
        <end position="416"/>
    </location>
</feature>
<reference evidence="13 14" key="1">
    <citation type="submission" date="2010-05" db="EMBL/GenBank/DDBJ databases">
        <title>The Genome Sequence of Thecamonas trahens ATCC 50062.</title>
        <authorList>
            <consortium name="The Broad Institute Genome Sequencing Platform"/>
            <person name="Russ C."/>
            <person name="Cuomo C."/>
            <person name="Shea T."/>
            <person name="Young S.K."/>
            <person name="Zeng Q."/>
            <person name="Koehrsen M."/>
            <person name="Haas B."/>
            <person name="Borodovsky M."/>
            <person name="Guigo R."/>
            <person name="Alvarado L."/>
            <person name="Berlin A."/>
            <person name="Bochicchio J."/>
            <person name="Borenstein D."/>
            <person name="Chapman S."/>
            <person name="Chen Z."/>
            <person name="Freedman E."/>
            <person name="Gellesch M."/>
            <person name="Goldberg J."/>
            <person name="Griggs A."/>
            <person name="Gujja S."/>
            <person name="Heilman E."/>
            <person name="Heiman D."/>
            <person name="Hepburn T."/>
            <person name="Howarth C."/>
            <person name="Jen D."/>
            <person name="Larson L."/>
            <person name="Mehta T."/>
            <person name="Park D."/>
            <person name="Pearson M."/>
            <person name="Roberts A."/>
            <person name="Saif S."/>
            <person name="Shenoy N."/>
            <person name="Sisk P."/>
            <person name="Stolte C."/>
            <person name="Sykes S."/>
            <person name="Thomson T."/>
            <person name="Walk T."/>
            <person name="White J."/>
            <person name="Yandava C."/>
            <person name="Burger G."/>
            <person name="Gray M.W."/>
            <person name="Holland P.W.H."/>
            <person name="King N."/>
            <person name="Lang F.B.F."/>
            <person name="Roger A.J."/>
            <person name="Ruiz-Trillo I."/>
            <person name="Lander E."/>
            <person name="Nusbaum C."/>
        </authorList>
    </citation>
    <scope>NUCLEOTIDE SEQUENCE [LARGE SCALE GENOMIC DNA]</scope>
    <source>
        <strain evidence="13 14">ATCC 50062</strain>
    </source>
</reference>
<dbReference type="NCBIfam" id="TIGR00840">
    <property type="entry name" value="b_cpa1"/>
    <property type="match status" value="1"/>
</dbReference>
<keyword evidence="4 11" id="KW-1133">Transmembrane helix</keyword>
<feature type="transmembrane region" description="Helical" evidence="11">
    <location>
        <begin position="12"/>
        <end position="32"/>
    </location>
</feature>
<evidence type="ECO:0000256" key="3">
    <source>
        <dbReference type="ARBA" id="ARBA00022692"/>
    </source>
</evidence>
<dbReference type="Proteomes" id="UP000054408">
    <property type="component" value="Unassembled WGS sequence"/>
</dbReference>
<proteinExistence type="inferred from homology"/>
<name>A0A0L0D409_THETB</name>
<dbReference type="InterPro" id="IPR006153">
    <property type="entry name" value="Cation/H_exchanger_TM"/>
</dbReference>
<feature type="transmembrane region" description="Helical" evidence="11">
    <location>
        <begin position="105"/>
        <end position="127"/>
    </location>
</feature>
<keyword evidence="9" id="KW-0050">Antiport</keyword>
<evidence type="ECO:0000313" key="14">
    <source>
        <dbReference type="Proteomes" id="UP000054408"/>
    </source>
</evidence>
<evidence type="ECO:0000256" key="10">
    <source>
        <dbReference type="SAM" id="MobiDB-lite"/>
    </source>
</evidence>
<comment type="similarity">
    <text evidence="9">Belongs to the monovalent cation:proton antiporter 1 (CPA1) transporter (TC 2.A.36) family.</text>
</comment>
<evidence type="ECO:0000256" key="6">
    <source>
        <dbReference type="ARBA" id="ARBA00023065"/>
    </source>
</evidence>
<dbReference type="PRINTS" id="PR01084">
    <property type="entry name" value="NAHEXCHNGR"/>
</dbReference>
<feature type="transmembrane region" description="Helical" evidence="11">
    <location>
        <begin position="77"/>
        <end position="93"/>
    </location>
</feature>
<keyword evidence="14" id="KW-1185">Reference proteome</keyword>
<dbReference type="InterPro" id="IPR018422">
    <property type="entry name" value="Cation/H_exchanger_CPA1"/>
</dbReference>
<dbReference type="Gene3D" id="6.10.140.1330">
    <property type="match status" value="1"/>
</dbReference>
<dbReference type="PANTHER" id="PTHR10110:SF187">
    <property type="entry name" value="SODIUM_HYDROGEN EXCHANGER"/>
    <property type="match status" value="1"/>
</dbReference>
<comment type="subcellular location">
    <subcellularLocation>
        <location evidence="1">Membrane</location>
        <topology evidence="1">Multi-pass membrane protein</topology>
    </subcellularLocation>
</comment>
<feature type="transmembrane region" description="Helical" evidence="11">
    <location>
        <begin position="325"/>
        <end position="351"/>
    </location>
</feature>
<dbReference type="InterPro" id="IPR004709">
    <property type="entry name" value="NaH_exchanger"/>
</dbReference>
<feature type="domain" description="Cation/H+ exchanger transmembrane" evidence="12">
    <location>
        <begin position="24"/>
        <end position="416"/>
    </location>
</feature>
<keyword evidence="3 9" id="KW-0812">Transmembrane</keyword>
<dbReference type="GO" id="GO:0015385">
    <property type="term" value="F:sodium:proton antiporter activity"/>
    <property type="evidence" value="ECO:0007669"/>
    <property type="project" value="InterPro"/>
</dbReference>
<evidence type="ECO:0000313" key="13">
    <source>
        <dbReference type="EMBL" id="KNC47072.1"/>
    </source>
</evidence>
<evidence type="ECO:0000259" key="12">
    <source>
        <dbReference type="Pfam" id="PF00999"/>
    </source>
</evidence>
<feature type="region of interest" description="Disordered" evidence="10">
    <location>
        <begin position="552"/>
        <end position="581"/>
    </location>
</feature>
<feature type="transmembrane region" description="Helical" evidence="11">
    <location>
        <begin position="297"/>
        <end position="319"/>
    </location>
</feature>
<dbReference type="GO" id="GO:0098719">
    <property type="term" value="P:sodium ion import across plasma membrane"/>
    <property type="evidence" value="ECO:0007669"/>
    <property type="project" value="TreeGrafter"/>
</dbReference>
<feature type="compositionally biased region" description="Low complexity" evidence="10">
    <location>
        <begin position="552"/>
        <end position="561"/>
    </location>
</feature>
<evidence type="ECO:0000256" key="2">
    <source>
        <dbReference type="ARBA" id="ARBA00022448"/>
    </source>
</evidence>
<evidence type="ECO:0000256" key="8">
    <source>
        <dbReference type="ARBA" id="ARBA00023201"/>
    </source>
</evidence>
<dbReference type="PANTHER" id="PTHR10110">
    <property type="entry name" value="SODIUM/HYDROGEN EXCHANGER"/>
    <property type="match status" value="1"/>
</dbReference>
<dbReference type="GO" id="GO:0005886">
    <property type="term" value="C:plasma membrane"/>
    <property type="evidence" value="ECO:0007669"/>
    <property type="project" value="TreeGrafter"/>
</dbReference>
<dbReference type="EMBL" id="GL349445">
    <property type="protein sequence ID" value="KNC47072.1"/>
    <property type="molecule type" value="Genomic_DNA"/>
</dbReference>
<feature type="transmembrane region" description="Helical" evidence="11">
    <location>
        <begin position="242"/>
        <end position="259"/>
    </location>
</feature>
<dbReference type="eggNOG" id="KOG1965">
    <property type="taxonomic scope" value="Eukaryota"/>
</dbReference>
<evidence type="ECO:0000256" key="5">
    <source>
        <dbReference type="ARBA" id="ARBA00023053"/>
    </source>
</evidence>
<feature type="transmembrane region" description="Helical" evidence="11">
    <location>
        <begin position="265"/>
        <end position="285"/>
    </location>
</feature>
<sequence>MSAGVWELDSFFLELFLMFAILVILILFAYFLRHHQVRVLHETGVAVVLGAVIGKIIRLAAPEDQLTSFVSFSSRTFYVAALPPIIFNSGYNMKRRRFFTNLSPILTYAFCGTILAFAATSLAMIALGSLGLHSWSNVECFIFGSLISATDPVSTLAIMESTPVSEDLFAIVLGESVFNDAVAIVLHTTTLTFLHSSLSAASVVAAILFFLGVFIGSVCIGLGAGLLTSYILKVTRLRDHPYLEQSFLMAMAYAAYFLAQGLDLSGIVTILFCGVTMAHYAYANLRPSSRKITKSSFHFLSYIAETFVFLYLGFALFAFPQDYNVLLIVATALVLLVTRGLHIFPFGFVLNKSRSSRRRLSPPMLKFLWFAGLRGAIAFALAIEMPTENATSVRTVTLVLALASILGMGGATYPVLSMLGLVTLPDGPEDIAADDTGAGVPLETLTAATPDGILVGSPANVPIAARARHERMLSRSENFFITFDRRYLKPLFVRNYAPHAPRVARETGPSGLAFSRSISSHSSVEDAVHAPSAPGHTAVAAAGAVYVPRGRWGNSSSGSGSATLADLDRPGARSEYSSSDL</sequence>
<feature type="transmembrane region" description="Helical" evidence="11">
    <location>
        <begin position="39"/>
        <end position="57"/>
    </location>
</feature>
<evidence type="ECO:0000256" key="11">
    <source>
        <dbReference type="SAM" id="Phobius"/>
    </source>
</evidence>
<keyword evidence="7 11" id="KW-0472">Membrane</keyword>
<evidence type="ECO:0000256" key="4">
    <source>
        <dbReference type="ARBA" id="ARBA00022989"/>
    </source>
</evidence>
<dbReference type="OrthoDB" id="196264at2759"/>
<dbReference type="GeneID" id="25563096"/>
<evidence type="ECO:0000256" key="7">
    <source>
        <dbReference type="ARBA" id="ARBA00023136"/>
    </source>
</evidence>
<evidence type="ECO:0000256" key="1">
    <source>
        <dbReference type="ARBA" id="ARBA00004141"/>
    </source>
</evidence>
<dbReference type="GO" id="GO:0015386">
    <property type="term" value="F:potassium:proton antiporter activity"/>
    <property type="evidence" value="ECO:0007669"/>
    <property type="project" value="TreeGrafter"/>
</dbReference>
<dbReference type="Pfam" id="PF00999">
    <property type="entry name" value="Na_H_Exchanger"/>
    <property type="match status" value="1"/>
</dbReference>
<keyword evidence="2 9" id="KW-0813">Transport</keyword>
<accession>A0A0L0D409</accession>
<protein>
    <recommendedName>
        <fullName evidence="9">Sodium/hydrogen exchanger</fullName>
    </recommendedName>
</protein>
<dbReference type="AlphaFoldDB" id="A0A0L0D409"/>
<keyword evidence="5" id="KW-0915">Sodium</keyword>
<keyword evidence="6 9" id="KW-0406">Ion transport</keyword>
<dbReference type="STRING" id="461836.A0A0L0D409"/>
<evidence type="ECO:0000256" key="9">
    <source>
        <dbReference type="RuleBase" id="RU003722"/>
    </source>
</evidence>
<dbReference type="OMA" id="APSHKVH"/>
<organism evidence="13 14">
    <name type="scientific">Thecamonas trahens ATCC 50062</name>
    <dbReference type="NCBI Taxonomy" id="461836"/>
    <lineage>
        <taxon>Eukaryota</taxon>
        <taxon>Apusozoa</taxon>
        <taxon>Apusomonadida</taxon>
        <taxon>Apusomonadidae</taxon>
        <taxon>Thecamonas</taxon>
    </lineage>
</organism>
<gene>
    <name evidence="13" type="ORF">AMSG_03496</name>
</gene>
<dbReference type="RefSeq" id="XP_013759852.1">
    <property type="nucleotide sequence ID" value="XM_013904398.1"/>
</dbReference>
<dbReference type="GO" id="GO:0051453">
    <property type="term" value="P:regulation of intracellular pH"/>
    <property type="evidence" value="ECO:0007669"/>
    <property type="project" value="TreeGrafter"/>
</dbReference>
<keyword evidence="8 9" id="KW-0739">Sodium transport</keyword>